<evidence type="ECO:0000256" key="2">
    <source>
        <dbReference type="ARBA" id="ARBA00021549"/>
    </source>
</evidence>
<dbReference type="Proteomes" id="UP000199477">
    <property type="component" value="Unassembled WGS sequence"/>
</dbReference>
<gene>
    <name evidence="13" type="ORF">SAMN02799615_01604</name>
</gene>
<accession>A0A1I2D9U4</accession>
<reference evidence="14" key="1">
    <citation type="submission" date="2016-10" db="EMBL/GenBank/DDBJ databases">
        <authorList>
            <person name="Varghese N."/>
            <person name="Submissions S."/>
        </authorList>
    </citation>
    <scope>NUCLEOTIDE SEQUENCE [LARGE SCALE GENOMIC DNA]</scope>
    <source>
        <strain evidence="14">UNC178MFTsu3.1</strain>
    </source>
</reference>
<keyword evidence="14" id="KW-1185">Reference proteome</keyword>
<evidence type="ECO:0000313" key="14">
    <source>
        <dbReference type="Proteomes" id="UP000199477"/>
    </source>
</evidence>
<name>A0A1I2D9U4_9GAMM</name>
<dbReference type="RefSeq" id="WP_143096492.1">
    <property type="nucleotide sequence ID" value="NZ_FONH01000004.1"/>
</dbReference>
<evidence type="ECO:0000313" key="13">
    <source>
        <dbReference type="EMBL" id="SFE76750.1"/>
    </source>
</evidence>
<feature type="domain" description="General secretion pathway GspH" evidence="12">
    <location>
        <begin position="44"/>
        <end position="179"/>
    </location>
</feature>
<dbReference type="GO" id="GO:0015627">
    <property type="term" value="C:type II protein secretion system complex"/>
    <property type="evidence" value="ECO:0007669"/>
    <property type="project" value="InterPro"/>
</dbReference>
<dbReference type="GO" id="GO:0005886">
    <property type="term" value="C:plasma membrane"/>
    <property type="evidence" value="ECO:0007669"/>
    <property type="project" value="UniProtKB-SubCell"/>
</dbReference>
<comment type="similarity">
    <text evidence="9">Belongs to the GSP H family.</text>
</comment>
<dbReference type="InterPro" id="IPR045584">
    <property type="entry name" value="Pilin-like"/>
</dbReference>
<dbReference type="AlphaFoldDB" id="A0A1I2D9U4"/>
<evidence type="ECO:0000256" key="3">
    <source>
        <dbReference type="ARBA" id="ARBA00022475"/>
    </source>
</evidence>
<dbReference type="GO" id="GO:0015628">
    <property type="term" value="P:protein secretion by the type II secretion system"/>
    <property type="evidence" value="ECO:0007669"/>
    <property type="project" value="InterPro"/>
</dbReference>
<evidence type="ECO:0000256" key="7">
    <source>
        <dbReference type="ARBA" id="ARBA00022989"/>
    </source>
</evidence>
<feature type="transmembrane region" description="Helical" evidence="11">
    <location>
        <begin position="12"/>
        <end position="32"/>
    </location>
</feature>
<keyword evidence="5" id="KW-0997">Cell inner membrane</keyword>
<evidence type="ECO:0000259" key="12">
    <source>
        <dbReference type="Pfam" id="PF12019"/>
    </source>
</evidence>
<evidence type="ECO:0000256" key="6">
    <source>
        <dbReference type="ARBA" id="ARBA00022692"/>
    </source>
</evidence>
<dbReference type="Pfam" id="PF12019">
    <property type="entry name" value="GspH"/>
    <property type="match status" value="1"/>
</dbReference>
<dbReference type="InterPro" id="IPR022346">
    <property type="entry name" value="T2SS_GspH"/>
</dbReference>
<protein>
    <recommendedName>
        <fullName evidence="2">Type II secretion system protein H</fullName>
    </recommendedName>
    <alternativeName>
        <fullName evidence="10">General secretion pathway protein H</fullName>
    </alternativeName>
</protein>
<evidence type="ECO:0000256" key="4">
    <source>
        <dbReference type="ARBA" id="ARBA00022481"/>
    </source>
</evidence>
<dbReference type="Gene3D" id="3.55.40.10">
    <property type="entry name" value="minor pseudopilin epsh domain"/>
    <property type="match status" value="1"/>
</dbReference>
<evidence type="ECO:0000256" key="11">
    <source>
        <dbReference type="SAM" id="Phobius"/>
    </source>
</evidence>
<dbReference type="STRING" id="500610.SAMN02799615_01604"/>
<keyword evidence="4" id="KW-0488">Methylation</keyword>
<evidence type="ECO:0000256" key="9">
    <source>
        <dbReference type="ARBA" id="ARBA00025772"/>
    </source>
</evidence>
<keyword evidence="7 11" id="KW-1133">Transmembrane helix</keyword>
<evidence type="ECO:0000256" key="5">
    <source>
        <dbReference type="ARBA" id="ARBA00022519"/>
    </source>
</evidence>
<evidence type="ECO:0000256" key="8">
    <source>
        <dbReference type="ARBA" id="ARBA00023136"/>
    </source>
</evidence>
<evidence type="ECO:0000256" key="1">
    <source>
        <dbReference type="ARBA" id="ARBA00004377"/>
    </source>
</evidence>
<proteinExistence type="inferred from homology"/>
<organism evidence="13 14">
    <name type="scientific">Dyella marensis</name>
    <dbReference type="NCBI Taxonomy" id="500610"/>
    <lineage>
        <taxon>Bacteria</taxon>
        <taxon>Pseudomonadati</taxon>
        <taxon>Pseudomonadota</taxon>
        <taxon>Gammaproteobacteria</taxon>
        <taxon>Lysobacterales</taxon>
        <taxon>Rhodanobacteraceae</taxon>
        <taxon>Dyella</taxon>
    </lineage>
</organism>
<keyword evidence="8 11" id="KW-0472">Membrane</keyword>
<dbReference type="Pfam" id="PF07963">
    <property type="entry name" value="N_methyl"/>
    <property type="match status" value="1"/>
</dbReference>
<dbReference type="SUPFAM" id="SSF54523">
    <property type="entry name" value="Pili subunits"/>
    <property type="match status" value="1"/>
</dbReference>
<keyword evidence="3" id="KW-1003">Cell membrane</keyword>
<comment type="subcellular location">
    <subcellularLocation>
        <location evidence="1">Cell inner membrane</location>
        <topology evidence="1">Single-pass membrane protein</topology>
    </subcellularLocation>
</comment>
<sequence>MKRQGTNGFSLIELMITLSIAAILLVVAAPSFRDAMRRNKVSAASNALLADIAYARSEAINRGNVVSICPSSDQATCTGNGKAYENGWLVYTYQAGKGVANTAYSTASGAILLRAANARDGLSIQGLDSVITSFGSQGQIRRSDNKQPKFASCFRPTGASGTGSSTTAVPGAQLTVNASGSVTSQSLGVQSTCVPT</sequence>
<dbReference type="InterPro" id="IPR012902">
    <property type="entry name" value="N_methyl_site"/>
</dbReference>
<dbReference type="EMBL" id="FONH01000004">
    <property type="protein sequence ID" value="SFE76750.1"/>
    <property type="molecule type" value="Genomic_DNA"/>
</dbReference>
<dbReference type="NCBIfam" id="TIGR02532">
    <property type="entry name" value="IV_pilin_GFxxxE"/>
    <property type="match status" value="1"/>
</dbReference>
<evidence type="ECO:0000256" key="10">
    <source>
        <dbReference type="ARBA" id="ARBA00030775"/>
    </source>
</evidence>
<keyword evidence="6 11" id="KW-0812">Transmembrane</keyword>